<evidence type="ECO:0000313" key="2">
    <source>
        <dbReference type="Proteomes" id="UP000054783"/>
    </source>
</evidence>
<comment type="caution">
    <text evidence="1">The sequence shown here is derived from an EMBL/GenBank/DDBJ whole genome shotgun (WGS) entry which is preliminary data.</text>
</comment>
<sequence length="36" mass="4308">MHVQNRESKNTGFLPIWVFDSQQLEDHRMQRSMSCA</sequence>
<dbReference type="AlphaFoldDB" id="A0A0V0YSL5"/>
<reference evidence="1 2" key="1">
    <citation type="submission" date="2015-01" db="EMBL/GenBank/DDBJ databases">
        <title>Evolution of Trichinella species and genotypes.</title>
        <authorList>
            <person name="Korhonen P.K."/>
            <person name="Edoardo P."/>
            <person name="Giuseppe L.R."/>
            <person name="Gasser R.B."/>
        </authorList>
    </citation>
    <scope>NUCLEOTIDE SEQUENCE [LARGE SCALE GENOMIC DNA]</scope>
    <source>
        <strain evidence="1">ISS2496</strain>
    </source>
</reference>
<evidence type="ECO:0000313" key="1">
    <source>
        <dbReference type="EMBL" id="KRY02963.1"/>
    </source>
</evidence>
<name>A0A0V0YSL5_9BILA</name>
<dbReference type="EMBL" id="JYDQ01003269">
    <property type="protein sequence ID" value="KRY02963.1"/>
    <property type="molecule type" value="Genomic_DNA"/>
</dbReference>
<organism evidence="1 2">
    <name type="scientific">Trichinella patagoniensis</name>
    <dbReference type="NCBI Taxonomy" id="990121"/>
    <lineage>
        <taxon>Eukaryota</taxon>
        <taxon>Metazoa</taxon>
        <taxon>Ecdysozoa</taxon>
        <taxon>Nematoda</taxon>
        <taxon>Enoplea</taxon>
        <taxon>Dorylaimia</taxon>
        <taxon>Trichinellida</taxon>
        <taxon>Trichinellidae</taxon>
        <taxon>Trichinella</taxon>
    </lineage>
</organism>
<keyword evidence="2" id="KW-1185">Reference proteome</keyword>
<gene>
    <name evidence="1" type="ORF">T12_3336</name>
</gene>
<dbReference type="Proteomes" id="UP000054783">
    <property type="component" value="Unassembled WGS sequence"/>
</dbReference>
<accession>A0A0V0YSL5</accession>
<protein>
    <submittedName>
        <fullName evidence="1">Uncharacterized protein</fullName>
    </submittedName>
</protein>
<proteinExistence type="predicted"/>